<gene>
    <name evidence="8" type="ORF">PSEMO_62640</name>
</gene>
<reference evidence="8 9" key="1">
    <citation type="submission" date="2016-10" db="EMBL/GenBank/DDBJ databases">
        <title>Genome Sequence of Pseudomonas putida GM4FR.</title>
        <authorList>
            <person name="Poehlein A."/>
            <person name="Wemheuer F."/>
            <person name="Hollensteiner J."/>
            <person name="Wemheuer B."/>
        </authorList>
    </citation>
    <scope>NUCLEOTIDE SEQUENCE [LARGE SCALE GENOMIC DNA]</scope>
    <source>
        <strain evidence="8 9">GM4FR</strain>
    </source>
</reference>
<dbReference type="GO" id="GO:0005576">
    <property type="term" value="C:extracellular region"/>
    <property type="evidence" value="ECO:0007669"/>
    <property type="project" value="UniProtKB-UniRule"/>
</dbReference>
<dbReference type="Pfam" id="PF20178">
    <property type="entry name" value="ToxA_N"/>
    <property type="match status" value="1"/>
</dbReference>
<comment type="caution">
    <text evidence="8">The sequence shown here is derived from an EMBL/GenBank/DDBJ whole genome shotgun (WGS) entry which is preliminary data.</text>
</comment>
<evidence type="ECO:0000256" key="3">
    <source>
        <dbReference type="ARBA" id="ARBA00022614"/>
    </source>
</evidence>
<keyword evidence="6" id="KW-1035">Host cytoplasm</keyword>
<keyword evidence="4" id="KW-0677">Repeat</keyword>
<evidence type="ECO:0000256" key="1">
    <source>
        <dbReference type="ARBA" id="ARBA00000900"/>
    </source>
</evidence>
<evidence type="ECO:0000313" key="8">
    <source>
        <dbReference type="EMBL" id="OLS58903.1"/>
    </source>
</evidence>
<dbReference type="Pfam" id="PF14496">
    <property type="entry name" value="NEL"/>
    <property type="match status" value="1"/>
</dbReference>
<keyword evidence="6" id="KW-0964">Secreted</keyword>
<dbReference type="Gene3D" id="3.80.10.10">
    <property type="entry name" value="Ribonuclease Inhibitor"/>
    <property type="match status" value="2"/>
</dbReference>
<dbReference type="Proteomes" id="UP000186736">
    <property type="component" value="Unassembled WGS sequence"/>
</dbReference>
<keyword evidence="6" id="KW-0808">Transferase</keyword>
<comment type="PTM">
    <text evidence="6">Ubiquitinated in the presence of host E1 ubiquitin-activating enzyme, E2 ubiquitin-conjugating enzyme and ubiquitin.</text>
</comment>
<name>A0A1Q9QUR7_PSEPU</name>
<keyword evidence="3" id="KW-0433">Leucine-rich repeat</keyword>
<keyword evidence="6" id="KW-0832">Ubl conjugation</keyword>
<evidence type="ECO:0000256" key="4">
    <source>
        <dbReference type="ARBA" id="ARBA00022737"/>
    </source>
</evidence>
<accession>A0A1Q9QUR7</accession>
<evidence type="ECO:0000313" key="9">
    <source>
        <dbReference type="Proteomes" id="UP000186736"/>
    </source>
</evidence>
<dbReference type="InterPro" id="IPR046673">
    <property type="entry name" value="ToxA_N"/>
</dbReference>
<comment type="catalytic activity">
    <reaction evidence="1">
        <text>S-ubiquitinyl-[E2 ubiquitin-conjugating enzyme]-L-cysteine + [acceptor protein]-L-lysine = [E2 ubiquitin-conjugating enzyme]-L-cysteine + N(6)-ubiquitinyl-[acceptor protein]-L-lysine.</text>
        <dbReference type="EC" id="2.3.2.27"/>
    </reaction>
</comment>
<dbReference type="PANTHER" id="PTHR45712">
    <property type="entry name" value="AGAP008170-PA"/>
    <property type="match status" value="1"/>
</dbReference>
<dbReference type="SUPFAM" id="SSF52047">
    <property type="entry name" value="RNI-like"/>
    <property type="match status" value="1"/>
</dbReference>
<dbReference type="PROSITE" id="PS52053">
    <property type="entry name" value="NEL"/>
    <property type="match status" value="1"/>
</dbReference>
<dbReference type="SUPFAM" id="SSF52058">
    <property type="entry name" value="L domain-like"/>
    <property type="match status" value="1"/>
</dbReference>
<dbReference type="RefSeq" id="WP_075806822.1">
    <property type="nucleotide sequence ID" value="NZ_MKZO01000079.1"/>
</dbReference>
<dbReference type="InterPro" id="IPR029487">
    <property type="entry name" value="NEL_dom"/>
</dbReference>
<proteinExistence type="inferred from homology"/>
<dbReference type="GO" id="GO:0016567">
    <property type="term" value="P:protein ubiquitination"/>
    <property type="evidence" value="ECO:0007669"/>
    <property type="project" value="InterPro"/>
</dbReference>
<dbReference type="Gene3D" id="1.20.58.360">
    <property type="entry name" value="Shigella T3SS effector IpaH defines"/>
    <property type="match status" value="1"/>
</dbReference>
<organism evidence="8 9">
    <name type="scientific">Pseudomonas putida</name>
    <name type="common">Arthrobacter siderocapsulatus</name>
    <dbReference type="NCBI Taxonomy" id="303"/>
    <lineage>
        <taxon>Bacteria</taxon>
        <taxon>Pseudomonadati</taxon>
        <taxon>Pseudomonadota</taxon>
        <taxon>Gammaproteobacteria</taxon>
        <taxon>Pseudomonadales</taxon>
        <taxon>Pseudomonadaceae</taxon>
        <taxon>Pseudomonas</taxon>
    </lineage>
</organism>
<evidence type="ECO:0000256" key="2">
    <source>
        <dbReference type="ARBA" id="ARBA00012483"/>
    </source>
</evidence>
<dbReference type="GO" id="GO:0061630">
    <property type="term" value="F:ubiquitin protein ligase activity"/>
    <property type="evidence" value="ECO:0007669"/>
    <property type="project" value="UniProtKB-EC"/>
</dbReference>
<sequence length="1802" mass="202605">MADTATPDIHYQTVSRRVPQHLVDSPAQYRLALRASVPKPMPWLHGQPEVLAALQDEQQRHQALAASVDGFLAQLPDARAFAEPLLRDALNSTFGLDLDVRHTFLFNAARARVDEARLSGSDPVVRAFQVVKAATQPLLLAALQNFEAFEAEPDGMRDDRRPSSIFASDSGEVLAPSRDIDLLPERFAGLCRRLDLGERYQRLIEAVFQPRPGEGQTVESATRERREVFRRFEQSSLRLTLHLARLRSWIDQALYEDLLAAVKDEAPASALFLWEVQLNGVVLFRRGEALVVYMPDEPQQPLQVFQSLDAFHASLRERLKDSAWRDYFLRFVPARERTHLLQRIHSHLYPKVWNAGGWYEEQFDARASLGLGSKAMDRPLFDFLLQRKIAALKDDGLFHAVPTAAEDHKSLEDKVSYFLSVGLNVLNVAAFVVPGLGLVMLGVNAALLGYEVYEGFDSLAKGEREEAWGYFMDVAENLAVMAALGAAGAIAHRFEGNLPLAVRSMRPVTLADGSVRLWKPDLRPFAYDVELPAGLQPGDNGLYPWEGRQWLQLDGRYYSVRSLLGSETGYVLEHPTRPDAWRLPLRHNGNGGWLHELDAPQHWRGEELFRRAGVLEAEVTAQMAQRALRVSGVSEAELRRSLMDSRSPPALLSDSLLRLAMADALGKFGLGDIASLPDTLDGELFAHAYRSRLPELSPAGKVVQQQFERLPPRVIEEIIGAATAPQIQEIASTGRLPLPVAEEARLYQQQVRMARACEALYMDIEANPDGARLLLHALAQLPGWPADLRMSVHEDALEGRCLARIGSGEAAEIAVPWRQQVPRDFCRTLFDAIPQATREQLGLTDAATLRGKLQEQPLPPRQRLRQWLEMQAVKPGFRSPLRLADGRIGYPLSGRGEPFFTEDELLDKLRLLELDDLYPEDALQALYRAGLQRPAIAARLHQVLDERQALGEFLDRWALESAQQTLGEGRQRSRARIGEALWAHWRGNLLPELGRPPVALILHQVQLADLPAQLPLFIRQRVSALLLSEVMQQEGNSHERLIGERTLQGLARQFPALTTLDIRGGIWGPSMVQNVARVWPNLVSLGLRELMANPGYTDLRTLSRLPRLRWLELRGSRLLDMSLPVMDGVNLEYLGMDWMDLREWPRWLDSATLSRIGNLSMAGNQLTEVPAAILDEVGSASGRLTRIVLRDNPFCCQALLDLRVAEYFRSRFAFDLGLPRALMAELNQRISERAQLQMALQTWSDNPAPSTVAGYRSRIARLLIGYWRENLYSPSAALLYLEDVVLADFPDNLPAFLVERVRRIELTRFDARGGSLEAFLRPFANLTEVSLVSGQPALAAVPEFLVNLPGLSELALVRMGMTIDQAAMDAFSRMPRLTSLQLDGNRLGDIHDVSMFQARFFDYLGLANMGIAVWPAWLNGLLPRHIELLGLDDNQLTELPIQLTENRYVADGSVDISLRNNPLSRQTLIDAYTSQHANRPYSLTMDVPEDIAAMDARIHSSDSEVSDLPSDETNLSDDDPALAWLTGDAEIDAPNQLTWISLATQADAEALLRLVTRLRRSADYRAPNTRGELITRVWTVLAAAEQDAELRLTLNGMAEEPLQQLHNQDTCSDGIRLEFNQMELLVHTRQALRDIPATNRGPALFRLMRGIYRAQTLDRIARERAHGRDEAEVRLAYRLRWGEHLDLPLPPRAMLYRSEADIAPGELEQALNQLLQEERGPGLTAFAADCDFWVAYLREVFADRFRLLKDQYEQAVLEVTDLYPDDEPGQIATRIRALEDRFKRDERALLERLTLEQAMLGN</sequence>
<dbReference type="InterPro" id="IPR050333">
    <property type="entry name" value="SLRP"/>
</dbReference>
<dbReference type="EMBL" id="MKZO01000079">
    <property type="protein sequence ID" value="OLS58903.1"/>
    <property type="molecule type" value="Genomic_DNA"/>
</dbReference>
<protein>
    <recommendedName>
        <fullName evidence="2">RING-type E3 ubiquitin transferase</fullName>
        <ecNumber evidence="2">2.3.2.27</ecNumber>
    </recommendedName>
</protein>
<dbReference type="PANTHER" id="PTHR45712:SF22">
    <property type="entry name" value="INSULIN-LIKE GROWTH FACTOR-BINDING PROTEIN COMPLEX ACID LABILE SUBUNIT"/>
    <property type="match status" value="1"/>
</dbReference>
<keyword evidence="6" id="KW-0833">Ubl conjugation pathway</keyword>
<dbReference type="OrthoDB" id="1467561at2"/>
<evidence type="ECO:0000259" key="7">
    <source>
        <dbReference type="PROSITE" id="PS52053"/>
    </source>
</evidence>
<feature type="domain" description="NEL" evidence="7">
    <location>
        <begin position="1516"/>
        <end position="1802"/>
    </location>
</feature>
<evidence type="ECO:0000256" key="5">
    <source>
        <dbReference type="ARBA" id="ARBA00023026"/>
    </source>
</evidence>
<evidence type="ECO:0000256" key="6">
    <source>
        <dbReference type="PROSITE-ProRule" id="PRU01398"/>
    </source>
</evidence>
<keyword evidence="5" id="KW-0843">Virulence</keyword>
<dbReference type="EC" id="2.3.2.27" evidence="2"/>
<dbReference type="InterPro" id="IPR032675">
    <property type="entry name" value="LRR_dom_sf"/>
</dbReference>
<feature type="active site" description="Glycyl thioester intermediate" evidence="6">
    <location>
        <position position="1611"/>
    </location>
</feature>
<comment type="similarity">
    <text evidence="6">Belongs to the LRR-containing bacterial E3 ligase family.</text>
</comment>